<keyword evidence="4" id="KW-1185">Reference proteome</keyword>
<dbReference type="OrthoDB" id="345640at2"/>
<dbReference type="PANTHER" id="PTHR38033">
    <property type="entry name" value="MEMBRANE PROTEIN-RELATED"/>
    <property type="match status" value="1"/>
</dbReference>
<accession>A0A517SZA5</accession>
<protein>
    <recommendedName>
        <fullName evidence="2">Type IV / VI secretion system DotU domain-containing protein</fullName>
    </recommendedName>
</protein>
<name>A0A517SZA5_9BACT</name>
<keyword evidence="1" id="KW-1133">Transmembrane helix</keyword>
<keyword evidence="1" id="KW-0472">Membrane</keyword>
<dbReference type="Pfam" id="PF09850">
    <property type="entry name" value="DotU"/>
    <property type="match status" value="1"/>
</dbReference>
<reference evidence="3 4" key="1">
    <citation type="submission" date="2019-02" db="EMBL/GenBank/DDBJ databases">
        <title>Deep-cultivation of Planctomycetes and their phenomic and genomic characterization uncovers novel biology.</title>
        <authorList>
            <person name="Wiegand S."/>
            <person name="Jogler M."/>
            <person name="Boedeker C."/>
            <person name="Pinto D."/>
            <person name="Vollmers J."/>
            <person name="Rivas-Marin E."/>
            <person name="Kohn T."/>
            <person name="Peeters S.H."/>
            <person name="Heuer A."/>
            <person name="Rast P."/>
            <person name="Oberbeckmann S."/>
            <person name="Bunk B."/>
            <person name="Jeske O."/>
            <person name="Meyerdierks A."/>
            <person name="Storesund J.E."/>
            <person name="Kallscheuer N."/>
            <person name="Luecker S."/>
            <person name="Lage O.M."/>
            <person name="Pohl T."/>
            <person name="Merkel B.J."/>
            <person name="Hornburger P."/>
            <person name="Mueller R.-W."/>
            <person name="Bruemmer F."/>
            <person name="Labrenz M."/>
            <person name="Spormann A.M."/>
            <person name="Op den Camp H."/>
            <person name="Overmann J."/>
            <person name="Amann R."/>
            <person name="Jetten M.S.M."/>
            <person name="Mascher T."/>
            <person name="Medema M.H."/>
            <person name="Devos D.P."/>
            <person name="Kaster A.-K."/>
            <person name="Ovreas L."/>
            <person name="Rohde M."/>
            <person name="Galperin M.Y."/>
            <person name="Jogler C."/>
        </authorList>
    </citation>
    <scope>NUCLEOTIDE SEQUENCE [LARGE SCALE GENOMIC DNA]</scope>
    <source>
        <strain evidence="3 4">SV_7m_r</strain>
    </source>
</reference>
<feature type="domain" description="Type IV / VI secretion system DotU" evidence="2">
    <location>
        <begin position="7"/>
        <end position="215"/>
    </location>
</feature>
<dbReference type="InterPro" id="IPR017732">
    <property type="entry name" value="T4/T6SS_DotU"/>
</dbReference>
<evidence type="ECO:0000259" key="2">
    <source>
        <dbReference type="Pfam" id="PF09850"/>
    </source>
</evidence>
<dbReference type="PANTHER" id="PTHR38033:SF1">
    <property type="entry name" value="DOTU FAMILY TYPE IV_VI SECRETION SYSTEM PROTEIN"/>
    <property type="match status" value="1"/>
</dbReference>
<dbReference type="AlphaFoldDB" id="A0A517SZA5"/>
<gene>
    <name evidence="3" type="ORF">SV7mr_40140</name>
</gene>
<dbReference type="InterPro" id="IPR038522">
    <property type="entry name" value="T4/T6SS_DotU_sf"/>
</dbReference>
<evidence type="ECO:0000313" key="4">
    <source>
        <dbReference type="Proteomes" id="UP000315003"/>
    </source>
</evidence>
<dbReference type="Proteomes" id="UP000315003">
    <property type="component" value="Chromosome"/>
</dbReference>
<evidence type="ECO:0000256" key="1">
    <source>
        <dbReference type="SAM" id="Phobius"/>
    </source>
</evidence>
<keyword evidence="1" id="KW-0812">Transmembrane</keyword>
<dbReference type="Gene3D" id="1.25.40.590">
    <property type="entry name" value="Type IV / VI secretion system, DotU"/>
    <property type="match status" value="1"/>
</dbReference>
<sequence>MTPRFADAVDPILIHAFSLMERIDAGEDLSVAEEKRTLEGLIQQADQRLQGHCADWPLAKYALAAWIDEMLVDAHIWQGQDWWRDNVLEWSLFKSRRCNDLYYVHAKNALGEDSDDALQLIYICVMLGFRGLYRDEKFNRMLIDQHGLPGDLQSWTTEYGNAVRLARQRWNDANAGQECDRTIEPAVPYWSRSRMVWPWLMVVVMCGLLTLMVYRS</sequence>
<dbReference type="EMBL" id="CP036272">
    <property type="protein sequence ID" value="QDT61478.1"/>
    <property type="molecule type" value="Genomic_DNA"/>
</dbReference>
<organism evidence="3 4">
    <name type="scientific">Stieleria bergensis</name>
    <dbReference type="NCBI Taxonomy" id="2528025"/>
    <lineage>
        <taxon>Bacteria</taxon>
        <taxon>Pseudomonadati</taxon>
        <taxon>Planctomycetota</taxon>
        <taxon>Planctomycetia</taxon>
        <taxon>Pirellulales</taxon>
        <taxon>Pirellulaceae</taxon>
        <taxon>Stieleria</taxon>
    </lineage>
</organism>
<dbReference type="RefSeq" id="WP_145275586.1">
    <property type="nucleotide sequence ID" value="NZ_CP036272.1"/>
</dbReference>
<feature type="transmembrane region" description="Helical" evidence="1">
    <location>
        <begin position="196"/>
        <end position="214"/>
    </location>
</feature>
<proteinExistence type="predicted"/>
<evidence type="ECO:0000313" key="3">
    <source>
        <dbReference type="EMBL" id="QDT61478.1"/>
    </source>
</evidence>